<evidence type="ECO:0000313" key="1">
    <source>
        <dbReference type="EMBL" id="CDM32892.1"/>
    </source>
</evidence>
<gene>
    <name evidence="1" type="ORF">PROQFM164_S02g003043</name>
</gene>
<dbReference type="Proteomes" id="UP000030686">
    <property type="component" value="Unassembled WGS sequence"/>
</dbReference>
<evidence type="ECO:0000313" key="2">
    <source>
        <dbReference type="Proteomes" id="UP000030686"/>
    </source>
</evidence>
<dbReference type="STRING" id="1365484.W6QTM3"/>
<organism evidence="1 2">
    <name type="scientific">Penicillium roqueforti (strain FM164)</name>
    <dbReference type="NCBI Taxonomy" id="1365484"/>
    <lineage>
        <taxon>Eukaryota</taxon>
        <taxon>Fungi</taxon>
        <taxon>Dikarya</taxon>
        <taxon>Ascomycota</taxon>
        <taxon>Pezizomycotina</taxon>
        <taxon>Eurotiomycetes</taxon>
        <taxon>Eurotiomycetidae</taxon>
        <taxon>Eurotiales</taxon>
        <taxon>Aspergillaceae</taxon>
        <taxon>Penicillium</taxon>
    </lineage>
</organism>
<keyword evidence="2" id="KW-1185">Reference proteome</keyword>
<accession>W6QTM3</accession>
<name>W6QTM3_PENRF</name>
<dbReference type="EMBL" id="HG792016">
    <property type="protein sequence ID" value="CDM32892.1"/>
    <property type="molecule type" value="Genomic_DNA"/>
</dbReference>
<dbReference type="AlphaFoldDB" id="W6QTM3"/>
<sequence length="112" mass="12557">MRRENDLVTSLDVIRWALMQTCDTLQSLKPLWASQGLQYYKKSRLWGSLIEGSTPAQDVVSCIQEPEAQTLSQLYHPSDVPRASSLNENIDPSDLVVRGMVLDGKVPTANHF</sequence>
<protein>
    <submittedName>
        <fullName evidence="1">Genomic scaffold, ProqFM164S02</fullName>
    </submittedName>
</protein>
<proteinExistence type="predicted"/>
<reference evidence="1" key="1">
    <citation type="journal article" date="2014" name="Nat. Commun.">
        <title>Multiple recent horizontal transfers of a large genomic region in cheese making fungi.</title>
        <authorList>
            <person name="Cheeseman K."/>
            <person name="Ropars J."/>
            <person name="Renault P."/>
            <person name="Dupont J."/>
            <person name="Gouzy J."/>
            <person name="Branca A."/>
            <person name="Abraham A.L."/>
            <person name="Ceppi M."/>
            <person name="Conseiller E."/>
            <person name="Debuchy R."/>
            <person name="Malagnac F."/>
            <person name="Goarin A."/>
            <person name="Silar P."/>
            <person name="Lacoste S."/>
            <person name="Sallet E."/>
            <person name="Bensimon A."/>
            <person name="Giraud T."/>
            <person name="Brygoo Y."/>
        </authorList>
    </citation>
    <scope>NUCLEOTIDE SEQUENCE [LARGE SCALE GENOMIC DNA]</scope>
    <source>
        <strain evidence="1">FM164</strain>
    </source>
</reference>
<dbReference type="OrthoDB" id="4272253at2759"/>